<evidence type="ECO:0000313" key="6">
    <source>
        <dbReference type="Proteomes" id="UP000503093"/>
    </source>
</evidence>
<organism evidence="5 6">
    <name type="scientific">Gordonia phage Skog</name>
    <dbReference type="NCBI Taxonomy" id="2704033"/>
    <lineage>
        <taxon>Viruses</taxon>
        <taxon>Duplodnaviria</taxon>
        <taxon>Heunggongvirae</taxon>
        <taxon>Uroviricota</taxon>
        <taxon>Caudoviricetes</taxon>
        <taxon>Skogvirus</taxon>
        <taxon>Skogvirus Skog</taxon>
    </lineage>
</organism>
<dbReference type="GO" id="GO:0044423">
    <property type="term" value="C:virion component"/>
    <property type="evidence" value="ECO:0007669"/>
    <property type="project" value="UniProtKB-KW"/>
</dbReference>
<dbReference type="GO" id="GO:0019058">
    <property type="term" value="P:viral life cycle"/>
    <property type="evidence" value="ECO:0007669"/>
    <property type="project" value="UniProtKB-ARBA"/>
</dbReference>
<comment type="subcellular location">
    <subcellularLocation>
        <location evidence="1">Virion</location>
    </subcellularLocation>
</comment>
<gene>
    <name evidence="5" type="primary">161</name>
    <name evidence="5" type="ORF">SEA_SKOG_160</name>
</gene>
<dbReference type="Gene3D" id="2.160.20.10">
    <property type="entry name" value="Single-stranded right-handed beta-helix, Pectin lyase-like"/>
    <property type="match status" value="2"/>
</dbReference>
<evidence type="ECO:0000259" key="4">
    <source>
        <dbReference type="Pfam" id="PF25692"/>
    </source>
</evidence>
<evidence type="ECO:0000313" key="5">
    <source>
        <dbReference type="EMBL" id="QIG58312.1"/>
    </source>
</evidence>
<dbReference type="Proteomes" id="UP000503093">
    <property type="component" value="Segment"/>
</dbReference>
<dbReference type="InterPro" id="IPR024535">
    <property type="entry name" value="RHGA/B-epi-like_pectate_lyase"/>
</dbReference>
<dbReference type="GO" id="GO:0051701">
    <property type="term" value="P:biological process involved in interaction with host"/>
    <property type="evidence" value="ECO:0007669"/>
    <property type="project" value="UniProtKB-ARBA"/>
</dbReference>
<reference evidence="5 6" key="1">
    <citation type="submission" date="2020-01" db="EMBL/GenBank/DDBJ databases">
        <authorList>
            <person name="Alvaro L.E."/>
            <person name="Baker K.N."/>
            <person name="Baxter I.S."/>
            <person name="Brown M.R."/>
            <person name="Driscoll K.D."/>
            <person name="Elrubaie J.M."/>
            <person name="Feith S.L."/>
            <person name="Indihar D.F."/>
            <person name="Knoch V.T."/>
            <person name="Koirtyohann K.M."/>
            <person name="Kratz M.A."/>
            <person name="Lear A.H."/>
            <person name="Lindblom K.E."/>
            <person name="Marcus E.R."/>
            <person name="Murphy M.E."/>
            <person name="Sensor R."/>
            <person name="Sherman S.J."/>
            <person name="Swift V.R."/>
            <person name="White K.E."/>
            <person name="Wills S.J."/>
            <person name="Gatt S.M."/>
            <person name="Lohbauer S.A."/>
            <person name="Power T.R."/>
            <person name="Rosales K.A."/>
            <person name="Sisson B.M."/>
            <person name="Isern S."/>
            <person name="Michael S.F."/>
            <person name="Sunnen C.N."/>
            <person name="Garlena R.A."/>
            <person name="Russell D.A."/>
            <person name="Pope W.H."/>
            <person name="Jacobs-Sera D."/>
            <person name="Hatfull G.F."/>
        </authorList>
    </citation>
    <scope>NUCLEOTIDE SEQUENCE [LARGE SCALE GENOMIC DNA]</scope>
</reference>
<feature type="domain" description="Depolymerase 2 capsule K5-specific C-terminal" evidence="4">
    <location>
        <begin position="716"/>
        <end position="804"/>
    </location>
</feature>
<dbReference type="Pfam" id="PF25692">
    <property type="entry name" value="Phage_depo_C"/>
    <property type="match status" value="1"/>
</dbReference>
<keyword evidence="2" id="KW-0946">Virion</keyword>
<evidence type="ECO:0000256" key="2">
    <source>
        <dbReference type="ARBA" id="ARBA00022844"/>
    </source>
</evidence>
<dbReference type="InterPro" id="IPR011050">
    <property type="entry name" value="Pectin_lyase_fold/virulence"/>
</dbReference>
<dbReference type="GeneID" id="64766642"/>
<proteinExistence type="predicted"/>
<evidence type="ECO:0000259" key="3">
    <source>
        <dbReference type="Pfam" id="PF12708"/>
    </source>
</evidence>
<feature type="domain" description="Rhamnogalacturonase A/B/Epimerase-like pectate lyase" evidence="3">
    <location>
        <begin position="62"/>
        <end position="110"/>
    </location>
</feature>
<evidence type="ECO:0000256" key="1">
    <source>
        <dbReference type="ARBA" id="ARBA00004328"/>
    </source>
</evidence>
<protein>
    <submittedName>
        <fullName evidence="5">Tail spike protein</fullName>
    </submittedName>
</protein>
<dbReference type="Pfam" id="PF12708">
    <property type="entry name" value="Pect-lyase_RHGA_epim"/>
    <property type="match status" value="1"/>
</dbReference>
<name>A0A6G6XJN7_9CAUD</name>
<sequence>MIPAWAEAWVDSQGRHWRLNDAGEPERIPTVSNPLGEGGGDTTKLTKAAADDLYVGRGDLMVNAKDAPYRAVGNGIVDDTAALQAAAAAVPNGGILFVPPGDYRISSTITNGGKSLMVYAYGARFINYGTGSVFSLSGGFESALAVSSLVEGTVQEVENALPAVILTVASSPSWKKGDAVRLVSDDVIPGGRPETGSTQRRLGQCFTVHEVSGTTVTLMGALDDPMTTNLRVARYRDIRCGLFGAIGTLRPDRVMPPASVGVTAVAANILTMAAERSLFAGQPVQFSGTTVPAGLTAGTTYYAIPVTSTTFRVATSAANAEAGMAVTISGPTASMTALFRTWNANTVFAFTGLRNVYARDFVVENSGGAAVAFNGCYGGSASNLDVRFAYDNVNTGSFGYGVLLSCSTDVTIFDYRAARVRHAYTDDTSQIAAGSANLHQYGRTKNCGVIRGTARDTSSTAWDTHHNGCQGFFIDCYVGNSPAAVAFRGRRHRVKDMRVENVRTAIRFFTEADGGESWGHDIDGVIGTARAAFQANIHPAGHPNAGVREMRASRVRNVELSGLSSYGTEINNAVVHLEQIKLRYAAVLVNFTRLNDWTNSEVRTYDNIEHDLSLLDATSAGNLRIHRVTPSLGATMSVRGKTILIRAASTVFSDKVSYIWEIDPYTGIDTTDVRVDYPASAYLSTNPATYSVLEYQNVYGNSDNSEWIGAADSAITSSATSSALRQTRAPVVIMNCIPTADRILVNFNDGRRRGQVLHLRNSGTANLTVKHGTAAKTVLVGGTDKVLAPGQMMTLIFIAGAGWTQSSPVA</sequence>
<keyword evidence="6" id="KW-1185">Reference proteome</keyword>
<dbReference type="InterPro" id="IPR057996">
    <property type="entry name" value="K52_C"/>
</dbReference>
<accession>A0A6G6XJN7</accession>
<dbReference type="EMBL" id="MN908687">
    <property type="protein sequence ID" value="QIG58312.1"/>
    <property type="molecule type" value="Genomic_DNA"/>
</dbReference>
<dbReference type="KEGG" id="vg:64766642"/>
<dbReference type="RefSeq" id="YP_010059410.1">
    <property type="nucleotide sequence ID" value="NC_054725.1"/>
</dbReference>
<dbReference type="InterPro" id="IPR012334">
    <property type="entry name" value="Pectin_lyas_fold"/>
</dbReference>
<dbReference type="SUPFAM" id="SSF51126">
    <property type="entry name" value="Pectin lyase-like"/>
    <property type="match status" value="1"/>
</dbReference>